<dbReference type="Gene3D" id="3.40.50.1820">
    <property type="entry name" value="alpha/beta hydrolase"/>
    <property type="match status" value="1"/>
</dbReference>
<keyword evidence="2" id="KW-1185">Reference proteome</keyword>
<organism evidence="1 2">
    <name type="scientific">Thioclava litoralis</name>
    <dbReference type="NCBI Taxonomy" id="3076557"/>
    <lineage>
        <taxon>Bacteria</taxon>
        <taxon>Pseudomonadati</taxon>
        <taxon>Pseudomonadota</taxon>
        <taxon>Alphaproteobacteria</taxon>
        <taxon>Rhodobacterales</taxon>
        <taxon>Paracoccaceae</taxon>
        <taxon>Thioclava</taxon>
    </lineage>
</organism>
<gene>
    <name evidence="1" type="ORF">RPE78_15680</name>
</gene>
<dbReference type="SUPFAM" id="SSF53474">
    <property type="entry name" value="alpha/beta-Hydrolases"/>
    <property type="match status" value="1"/>
</dbReference>
<keyword evidence="1" id="KW-0614">Plasmid</keyword>
<proteinExistence type="predicted"/>
<evidence type="ECO:0000313" key="2">
    <source>
        <dbReference type="Proteomes" id="UP001623290"/>
    </source>
</evidence>
<accession>A0ABZ1E4U1</accession>
<dbReference type="Proteomes" id="UP001623290">
    <property type="component" value="Plasmid unnamed1"/>
</dbReference>
<dbReference type="RefSeq" id="WP_330647042.1">
    <property type="nucleotide sequence ID" value="NZ_CP135444.1"/>
</dbReference>
<geneLocation type="plasmid" evidence="1 2">
    <name>unnamed1</name>
</geneLocation>
<dbReference type="EMBL" id="CP135444">
    <property type="protein sequence ID" value="WRY35277.1"/>
    <property type="molecule type" value="Genomic_DNA"/>
</dbReference>
<protein>
    <submittedName>
        <fullName evidence="1">Phosphoadenosine phosphosulfate reductase</fullName>
    </submittedName>
</protein>
<dbReference type="InterPro" id="IPR029058">
    <property type="entry name" value="AB_hydrolase_fold"/>
</dbReference>
<evidence type="ECO:0000313" key="1">
    <source>
        <dbReference type="EMBL" id="WRY35277.1"/>
    </source>
</evidence>
<sequence length="310" mass="34684">MTSPQAKDAWASAMNNIGADQGFFRQLDAEHKALFVEGGDILVVTFDNLDDARQHPEDRMPWGVKFITAQGWSALGIGAHGWTWYRAQAVLDFFDELRDSGFFAKFRKVVFYGTSMAGYAACAFSSAVPGSIVIALSPQATLDRDITGGWEPRFRGAWRRDFSGRYGYAPDQVACAKAVWLFHDPFEREDAVHAALFRGPNIHPIRCRHLGHNMATMLTKMSVLKPIVCGLVAEDLTEAQVYHHLRARRRLPLYQKALLTRLLQSRRQGLVYGYTQAVLRDSLPVKRPVFLNHFLAAAKALGRTGHPPGL</sequence>
<reference evidence="1 2" key="1">
    <citation type="submission" date="2023-09" db="EMBL/GenBank/DDBJ databases">
        <title>Thioclava shenzhenensis sp. nov., a multidrug resistant bacteria-antagonizing species isolated from coastal seawater.</title>
        <authorList>
            <person name="Long M."/>
        </authorList>
    </citation>
    <scope>NUCLEOTIDE SEQUENCE [LARGE SCALE GENOMIC DNA]</scope>
    <source>
        <strain evidence="1 2">FTW29</strain>
        <plasmid evidence="1 2">unnamed1</plasmid>
    </source>
</reference>
<name>A0ABZ1E4U1_9RHOB</name>